<gene>
    <name evidence="2" type="ORF">MFIFM68171_11100</name>
</gene>
<dbReference type="GeneID" id="98181842"/>
<organism evidence="2 3">
    <name type="scientific">Madurella fahalii</name>
    <dbReference type="NCBI Taxonomy" id="1157608"/>
    <lineage>
        <taxon>Eukaryota</taxon>
        <taxon>Fungi</taxon>
        <taxon>Dikarya</taxon>
        <taxon>Ascomycota</taxon>
        <taxon>Pezizomycotina</taxon>
        <taxon>Sordariomycetes</taxon>
        <taxon>Sordariomycetidae</taxon>
        <taxon>Sordariales</taxon>
        <taxon>Sordariales incertae sedis</taxon>
        <taxon>Madurella</taxon>
    </lineage>
</organism>
<dbReference type="Proteomes" id="UP001628179">
    <property type="component" value="Unassembled WGS sequence"/>
</dbReference>
<sequence length="216" mass="23992">MALPRPLPAGGFSFTWQASVNDFHIAAKDFLSTRPLIVGAATGALVFSKATGEDRVLLIQRAAHDSMPLRWEIPGGACDVEDETILHGLARELWEETGLRMKSVTRQVGGEYTFFTRRGRPVTKLTFETEVETPVSAQGEQLLPEVTLDPNEHARFLWATEEECRQGKVTVLGSNGEPEVVDVNFTVEDQRKIILFGFKLRREAAEGTSEQVQPQP</sequence>
<dbReference type="PROSITE" id="PS51462">
    <property type="entry name" value="NUDIX"/>
    <property type="match status" value="1"/>
</dbReference>
<keyword evidence="3" id="KW-1185">Reference proteome</keyword>
<comment type="caution">
    <text evidence="2">The sequence shown here is derived from an EMBL/GenBank/DDBJ whole genome shotgun (WGS) entry which is preliminary data.</text>
</comment>
<proteinExistence type="predicted"/>
<name>A0ABQ0GT31_9PEZI</name>
<dbReference type="InterPro" id="IPR015797">
    <property type="entry name" value="NUDIX_hydrolase-like_dom_sf"/>
</dbReference>
<evidence type="ECO:0000313" key="3">
    <source>
        <dbReference type="Proteomes" id="UP001628179"/>
    </source>
</evidence>
<dbReference type="Gene3D" id="3.90.79.10">
    <property type="entry name" value="Nucleoside Triphosphate Pyrophosphohydrolase"/>
    <property type="match status" value="1"/>
</dbReference>
<dbReference type="InterPro" id="IPR000086">
    <property type="entry name" value="NUDIX_hydrolase_dom"/>
</dbReference>
<accession>A0ABQ0GT31</accession>
<reference evidence="2 3" key="1">
    <citation type="submission" date="2024-09" db="EMBL/GenBank/DDBJ databases">
        <title>Itraconazole resistance in Madurella fahalii resulting from another homologue of gene encoding cytochrome P450 14-alpha sterol demethylase (CYP51).</title>
        <authorList>
            <person name="Yoshioka I."/>
            <person name="Fahal A.H."/>
            <person name="Kaneko S."/>
            <person name="Yaguchi T."/>
        </authorList>
    </citation>
    <scope>NUCLEOTIDE SEQUENCE [LARGE SCALE GENOMIC DNA]</scope>
    <source>
        <strain evidence="2 3">IFM 68171</strain>
    </source>
</reference>
<evidence type="ECO:0000259" key="1">
    <source>
        <dbReference type="PROSITE" id="PS51462"/>
    </source>
</evidence>
<dbReference type="SUPFAM" id="SSF55811">
    <property type="entry name" value="Nudix"/>
    <property type="match status" value="1"/>
</dbReference>
<dbReference type="PANTHER" id="PTHR43736:SF1">
    <property type="entry name" value="DIHYDRONEOPTERIN TRIPHOSPHATE DIPHOSPHATASE"/>
    <property type="match status" value="1"/>
</dbReference>
<dbReference type="Pfam" id="PF00293">
    <property type="entry name" value="NUDIX"/>
    <property type="match status" value="1"/>
</dbReference>
<feature type="domain" description="Nudix hydrolase" evidence="1">
    <location>
        <begin position="37"/>
        <end position="186"/>
    </location>
</feature>
<dbReference type="PANTHER" id="PTHR43736">
    <property type="entry name" value="ADP-RIBOSE PYROPHOSPHATASE"/>
    <property type="match status" value="1"/>
</dbReference>
<dbReference type="CDD" id="cd02883">
    <property type="entry name" value="NUDIX_Hydrolase"/>
    <property type="match status" value="1"/>
</dbReference>
<protein>
    <submittedName>
        <fullName evidence="2">Nucleoside diphosphate-linked moiety X motif 17</fullName>
    </submittedName>
</protein>
<evidence type="ECO:0000313" key="2">
    <source>
        <dbReference type="EMBL" id="GAB1320890.1"/>
    </source>
</evidence>
<dbReference type="EMBL" id="BAAFSV010000006">
    <property type="protein sequence ID" value="GAB1320890.1"/>
    <property type="molecule type" value="Genomic_DNA"/>
</dbReference>
<dbReference type="RefSeq" id="XP_070922620.1">
    <property type="nucleotide sequence ID" value="XM_071066519.1"/>
</dbReference>